<evidence type="ECO:0000313" key="2">
    <source>
        <dbReference type="Proteomes" id="UP001194539"/>
    </source>
</evidence>
<reference evidence="1 2" key="1">
    <citation type="submission" date="2020-07" db="EMBL/GenBank/DDBJ databases">
        <title>Bradyrhizobium diversity isolated from nodules of indigenous legumes of Western Australia.</title>
        <authorList>
            <person name="Klepa M.S."/>
        </authorList>
    </citation>
    <scope>NUCLEOTIDE SEQUENCE [LARGE SCALE GENOMIC DNA]</scope>
    <source>
        <strain evidence="1 2">CNPSo 4019</strain>
    </source>
</reference>
<keyword evidence="2" id="KW-1185">Reference proteome</keyword>
<name>A0ABS0NYU9_9BRAD</name>
<dbReference type="Proteomes" id="UP001194539">
    <property type="component" value="Unassembled WGS sequence"/>
</dbReference>
<accession>A0ABS0NYU9</accession>
<protein>
    <submittedName>
        <fullName evidence="1">Uncharacterized protein</fullName>
    </submittedName>
</protein>
<dbReference type="EMBL" id="JACEGD010000006">
    <property type="protein sequence ID" value="MBH5386027.1"/>
    <property type="molecule type" value="Genomic_DNA"/>
</dbReference>
<evidence type="ECO:0000313" key="1">
    <source>
        <dbReference type="EMBL" id="MBH5386027.1"/>
    </source>
</evidence>
<sequence length="59" mass="6282">MITATAHSIAFAPPPAVTVLPGALKCNLMVLYPTQDYFCRETAVRGMPVLPRVFGPGGH</sequence>
<gene>
    <name evidence="1" type="ORF">H1B27_06965</name>
</gene>
<organism evidence="1 2">
    <name type="scientific">Bradyrhizobium diversitatis</name>
    <dbReference type="NCBI Taxonomy" id="2755406"/>
    <lineage>
        <taxon>Bacteria</taxon>
        <taxon>Pseudomonadati</taxon>
        <taxon>Pseudomonadota</taxon>
        <taxon>Alphaproteobacteria</taxon>
        <taxon>Hyphomicrobiales</taxon>
        <taxon>Nitrobacteraceae</taxon>
        <taxon>Bradyrhizobium</taxon>
    </lineage>
</organism>
<comment type="caution">
    <text evidence="1">The sequence shown here is derived from an EMBL/GenBank/DDBJ whole genome shotgun (WGS) entry which is preliminary data.</text>
</comment>
<dbReference type="RefSeq" id="WP_197965471.1">
    <property type="nucleotide sequence ID" value="NZ_JACEGD010000006.1"/>
</dbReference>
<proteinExistence type="predicted"/>